<dbReference type="FunFam" id="3.40.366.10:FF:000002">
    <property type="entry name" value="Probable polyketide synthase 2"/>
    <property type="match status" value="1"/>
</dbReference>
<dbReference type="SUPFAM" id="SSF51735">
    <property type="entry name" value="NAD(P)-binding Rossmann-fold domains"/>
    <property type="match status" value="4"/>
</dbReference>
<feature type="domain" description="Ketosynthase family 3 (KS3)" evidence="12">
    <location>
        <begin position="33"/>
        <end position="459"/>
    </location>
</feature>
<dbReference type="InterPro" id="IPR041618">
    <property type="entry name" value="PKS_DE"/>
</dbReference>
<evidence type="ECO:0000256" key="10">
    <source>
        <dbReference type="SAM" id="MobiDB-lite"/>
    </source>
</evidence>
<accession>A0A0X3VH13</accession>
<feature type="region of interest" description="Disordered" evidence="10">
    <location>
        <begin position="465"/>
        <end position="493"/>
    </location>
</feature>
<reference evidence="15" key="1">
    <citation type="submission" date="2015-10" db="EMBL/GenBank/DDBJ databases">
        <authorList>
            <person name="Ju K.-S."/>
            <person name="Doroghazi J.R."/>
            <person name="Metcalf W.W."/>
        </authorList>
    </citation>
    <scope>NUCLEOTIDE SEQUENCE [LARGE SCALE GENOMIC DNA]</scope>
    <source>
        <strain evidence="15">NRRL F-8817</strain>
    </source>
</reference>
<dbReference type="InterPro" id="IPR013968">
    <property type="entry name" value="PKS_KR"/>
</dbReference>
<dbReference type="Pfam" id="PF00550">
    <property type="entry name" value="PP-binding"/>
    <property type="match status" value="2"/>
</dbReference>
<evidence type="ECO:0000256" key="6">
    <source>
        <dbReference type="ARBA" id="ARBA00023194"/>
    </source>
</evidence>
<feature type="domain" description="PKS/mFAS DH" evidence="13">
    <location>
        <begin position="910"/>
        <end position="1183"/>
    </location>
</feature>
<gene>
    <name evidence="14" type="ORF">ADL28_42010</name>
</gene>
<dbReference type="Pfam" id="PF08990">
    <property type="entry name" value="Docking"/>
    <property type="match status" value="1"/>
</dbReference>
<dbReference type="SMART" id="SM00823">
    <property type="entry name" value="PKS_PP"/>
    <property type="match status" value="2"/>
</dbReference>
<dbReference type="GO" id="GO:0004315">
    <property type="term" value="F:3-oxoacyl-[acyl-carrier-protein] synthase activity"/>
    <property type="evidence" value="ECO:0007669"/>
    <property type="project" value="InterPro"/>
</dbReference>
<dbReference type="PROSITE" id="PS00012">
    <property type="entry name" value="PHOSPHOPANTETHEINE"/>
    <property type="match status" value="2"/>
</dbReference>
<protein>
    <recommendedName>
        <fullName evidence="16">Beta-ketoacyl synthase</fullName>
    </recommendedName>
</protein>
<evidence type="ECO:0000256" key="4">
    <source>
        <dbReference type="ARBA" id="ARBA00022553"/>
    </source>
</evidence>
<dbReference type="GO" id="GO:0006633">
    <property type="term" value="P:fatty acid biosynthetic process"/>
    <property type="evidence" value="ECO:0007669"/>
    <property type="project" value="InterPro"/>
</dbReference>
<dbReference type="InterPro" id="IPR016036">
    <property type="entry name" value="Malonyl_transacylase_ACP-bd"/>
</dbReference>
<dbReference type="Pfam" id="PF16197">
    <property type="entry name" value="KAsynt_C_assoc"/>
    <property type="match status" value="2"/>
</dbReference>
<dbReference type="InterPro" id="IPR001227">
    <property type="entry name" value="Ac_transferase_dom_sf"/>
</dbReference>
<dbReference type="InterPro" id="IPR049552">
    <property type="entry name" value="PKS_DH_N"/>
</dbReference>
<dbReference type="SMART" id="SM01294">
    <property type="entry name" value="PKS_PP_betabranch"/>
    <property type="match status" value="1"/>
</dbReference>
<dbReference type="EMBL" id="LLZJ01000418">
    <property type="protein sequence ID" value="KUL43894.1"/>
    <property type="molecule type" value="Genomic_DNA"/>
</dbReference>
<dbReference type="Gene3D" id="3.10.129.110">
    <property type="entry name" value="Polyketide synthase dehydratase"/>
    <property type="match status" value="1"/>
</dbReference>
<dbReference type="InterPro" id="IPR020841">
    <property type="entry name" value="PKS_Beta-ketoAc_synthase_dom"/>
</dbReference>
<dbReference type="SMART" id="SM00827">
    <property type="entry name" value="PKS_AT"/>
    <property type="match status" value="2"/>
</dbReference>
<keyword evidence="5" id="KW-0808">Transferase</keyword>
<dbReference type="CDD" id="cd00833">
    <property type="entry name" value="PKS"/>
    <property type="match status" value="2"/>
</dbReference>
<evidence type="ECO:0008006" key="16">
    <source>
        <dbReference type="Google" id="ProtNLM"/>
    </source>
</evidence>
<dbReference type="PROSITE" id="PS00606">
    <property type="entry name" value="KS3_1"/>
    <property type="match status" value="2"/>
</dbReference>
<dbReference type="FunFam" id="1.10.1200.10:FF:000007">
    <property type="entry name" value="Probable polyketide synthase pks17"/>
    <property type="match status" value="2"/>
</dbReference>
<evidence type="ECO:0000256" key="9">
    <source>
        <dbReference type="PROSITE-ProRule" id="PRU01363"/>
    </source>
</evidence>
<dbReference type="InterPro" id="IPR016039">
    <property type="entry name" value="Thiolase-like"/>
</dbReference>
<sequence length="3321" mass="349340">MADEEQLVGYLRKVTTDLQKARIRLREVEEKQAEPIAVVGIGCRYPGGVTSPEDLWRLVIEGRDEITTFPEDRGWDVANLYDPDPDAVGKSYTREGGFLTGVDRFDADFFGLSPREAMSMDPQQRLLLETSWEALERAGIDPAGRRGSRTGVFTGVMHHDYGTRFQQAPDGFEGYLAAGSAPSIAAGRVSYLFGFEGPAVTVDTACSSSLVSLHLACQALRGDECDMALAGGVAVMSTPLYFQEYSRQRVLSRDGRCRSFAADGEGTGWSEGVGVLVVERLSDALRQGHPVLAVVRGSAVNQDGASNGMTAPNGPSQQRLIEAALTSARIAAAEVDLIEAHGTGTRLGDPIEAQALFATYGTSRTPEDPVHLGSLKSNIGHTQAAAGVAGIIKAILAMRHGTMPKSLYADNPTEEVDWSAGTVRLLDEARPWERGAHPRRAAVSSFGMSGTNAHVILEEFTGPRQAADGEQPQGGDGQPEQAAERPAAGPVPLVLSGRTPQAVLDQAAALRGHLLDHPGLRLDDVAWTLAGTRTRFDHRAAVTGDREQVLSALSDVEPVTAGPGGAALLFSGQGSQRPGMGRELAGRFPVFAQALDEVCAVADPLLGRSLREVMWDEPAEVLERTEYAQPALFAFELALARLWQSWGIGITAVAGHSVGEIAAAVVAGVLSTEDGTRMAVARGRLMQELPEGGAMVAIAADEEEILPTLDGEVALAAVNGPGAVVVSGAQDAVEAVTAHWRGQGRRTTRLRVSHAFHSPLMEPMLDEFAVVVRELDFHEPAVTFATSAATDEPVSSPGYWIDHVRAAVRFADALHKLPATGVLIEIGPDAVLVPMTGERTALASCRRDRSEVATALAALGSAHAHGTTVDWAAVLPGRTQVDLPTYAFQRRTYWLAAPPPSGAGMDGLEHPVLSGAVELPGSGGVLLTGRLSPSADPWLADHAVYDTVLFPGTGFLELSASAAAQVGAGEVTDLVLEAPLVLPDSGVDVQVWVAPDEGAASRDFVIRSRDENGVWTSHATGAIGAAAPPAAADWAAGPWPPAGAEPVPLEGLYERLDTQGYRYGPVFRGLRAVWRLGEDVYAEVALDEGRQDARFALHPALLDSALHVLPLIDGSYRDQVRLPFTFSRAAVHATGAGALRVRLRITDAVVDFRAATTTGTPALSAGVVLREVERTRIRDAAGTRLGSWRYEVVWQPLADMPTAAIVPGSWLVLDDSADSTGVSGLLEQATTVVTDPEPDRAALAAALPAGPYTGVLVLVSRPETLLVALQALDDAGIDARTWCLTGDPRQDPDVAAAWGLGRVAALELPDRWGGLIGLPRAPVQEEAGRRLAGLLAAGAAGPVAEDQVLVGPGETLARRLVPVPQAVPSGDGWTPSGTVLITGGTGALGGHVARRLAAAAGGGDCSLLLVSRRGPDAPGADDLVAELTALGADVRITAGDVADPEVAAALLRDAAERGAPVRAVFHAAGIADEAPLLETTPARLREAMSGKAAGALALDRALGDTELDAFVLFSSISGIWGAAHQAGYAAGNAALDALAARRRARGLAGTGLAWGPWAGDGMVDADLDGRLRRVGLTPMPAADAVEALTHALHTAGDAVLADVSWQRFLPVFTASRPAPFFTALAPAAPRAAGPVAPEGTLAQRLAGLDGAARHTELLRTVREHIAAVAGHVDPAGIDPERPLQELGFDSLMSVELRNRLSTAAGTRLPATLVFDHPTATSLVTRLEREFTAPVEPVTTPVRAAAAFFDEPIAIVGMGCRFPGDVSSPEQLWQLVDEGRDAITPFPSDRGWDLANLYDPDPQRTGRTYTREGGFVTDPAAFDAAFFGISPREALAMDPQQRLLLETAWEAAERAGIDPQRLRGSRTGVFAGVMYNDYLNRLNGIPDGLEGIIGIANSNSVMSGRLSYLLGLEGPAVTVDTACSTSLVTLHLACQSLRQGECDLAFAGGSTVLASPNIFVEFSRQGGLARDGRCKSFSADADGTGWSEGTGVLVVERLSDARRLGHEVLAVIRGSAVNQDGASNGMTAPHGPSQERVVREALERSGLEPAEIDAVEAHGTGTRLGDPIEAQALLSVYGRERDPERPLYLGSLKSNIGHTQAAAGVGGVIKMVMALRHQSLPRTLHAGTPSPEVDWSSGTVALLDEARPWPTGGPPRRAGVSSFGISGTNAHVLLEEGDPLTVPEPAEPGTVPVVLSARTPEALPAQARALHSHLLDAPDLGPADIAGPLTTVRSAFEHRAAVVTADRQALLDSLAALGDPQAVAPAGTVTGRAADGRVAMLFPGQGSQWPGMARELLDTDAVFAESIRACADALDPLVDWSLLDMLRSTDKDALADVDVVQPVLFAVMVSLARVWQSCGVTVDAVAGHSQGEIAAACVAGALSLADGARVVVTRSRLLRELSGTGGMVSVELPAADLESWLGDGLSVAAVNGPDSTVVSGGNEALDALMARAEREGVRARRIDVDYASHSTGMEVLRERLVAELDGIEPRDGAVPLYSTVTGTRLSGGELDAAYWYRNLRETVRLQTAVEALAADGYRFFVECSPHPVLAVGLGRTLGERGAVLGTLRRRFGGRDRILLSLAEGWVQGLPVRWNDTVRPGGRADLPTYAFQRERFWLDSQDTPAALSETDARFWDAVDREDMKELAAQIGPADGLTSVLPALARWRRESRRQSVLDNWRYATAWRPRPVDTGAGPTGPWLVLDTGTDAAEAVCALLTAAKLDVRRLTLEPGETDPAALAERIAEHGTVLSGLLSLLALDERPHPELPGMTCGLALTVTAVKALKDTTVPLWAVTTGAVGTGDQAPEHPGQHQVWGLGRVAALEFPRRWSGLVDLPAEPSEQDTALLLGILAGAGAEDQWAVRDGEARVRRLVRHQRPAGGTNPAWQPTGTVLITGANGSLGPHLARSVAARGARHIALLSRRGDQAPGMAELSAELAEAGTAVTVLACDVRDAQALEAALGSLAADGHRVTTVLHAAAHLDIAPLATTTLEEFAEVVHAKVNGAIHLARLLDPADLRELVLFSSIAGVWGSGDHGAYAAANAFLDSFAEQQRAAGLPVTSVAWGIWDEQITKERTDADAVVRRGLPFIDRDTAFEGLYQTLADEEAFVAIAAVDWPTFVPVFTSGRDTRLLAEIPEAAGEPAAGQDGQSGEGGPLRERLAALTPADRARTLVELVLAHAASVLGHGGDGMVEADAAFRQAGFDSLLSVELRNRLAAATGLTLPPTLVFDYPTPAELAGHLGELLTDVDGDSAESLLTRIDQLEADIRRSLDDETVRGRLASRIGALMTVVRPPRAPGEDSGLESADSTEKLLDLLDRQFGEA</sequence>
<dbReference type="Gene3D" id="3.40.47.10">
    <property type="match status" value="2"/>
</dbReference>
<dbReference type="Pfam" id="PF00698">
    <property type="entry name" value="Acyl_transf_1"/>
    <property type="match status" value="2"/>
</dbReference>
<dbReference type="InterPro" id="IPR049900">
    <property type="entry name" value="PKS_mFAS_DH"/>
</dbReference>
<evidence type="ECO:0000259" key="12">
    <source>
        <dbReference type="PROSITE" id="PS52004"/>
    </source>
</evidence>
<dbReference type="GO" id="GO:0033068">
    <property type="term" value="P:macrolide biosynthetic process"/>
    <property type="evidence" value="ECO:0007669"/>
    <property type="project" value="UniProtKB-ARBA"/>
</dbReference>
<dbReference type="Gene3D" id="1.10.1200.10">
    <property type="entry name" value="ACP-like"/>
    <property type="match status" value="2"/>
</dbReference>
<dbReference type="Pfam" id="PF08659">
    <property type="entry name" value="KR"/>
    <property type="match status" value="2"/>
</dbReference>
<keyword evidence="3" id="KW-0596">Phosphopantetheine</keyword>
<dbReference type="FunFam" id="3.40.47.10:FF:000019">
    <property type="entry name" value="Polyketide synthase type I"/>
    <property type="match status" value="2"/>
</dbReference>
<dbReference type="Gene3D" id="3.30.70.3290">
    <property type="match status" value="2"/>
</dbReference>
<dbReference type="SMART" id="SM00822">
    <property type="entry name" value="PKS_KR"/>
    <property type="match status" value="2"/>
</dbReference>
<dbReference type="GO" id="GO:0004312">
    <property type="term" value="F:fatty acid synthase activity"/>
    <property type="evidence" value="ECO:0007669"/>
    <property type="project" value="TreeGrafter"/>
</dbReference>
<dbReference type="SUPFAM" id="SSF55048">
    <property type="entry name" value="Probable ACP-binding domain of malonyl-CoA ACP transacylase"/>
    <property type="match status" value="2"/>
</dbReference>
<dbReference type="Pfam" id="PF02801">
    <property type="entry name" value="Ketoacyl-synt_C"/>
    <property type="match status" value="2"/>
</dbReference>
<evidence type="ECO:0000256" key="8">
    <source>
        <dbReference type="ARBA" id="ARBA00023315"/>
    </source>
</evidence>
<dbReference type="InterPro" id="IPR020806">
    <property type="entry name" value="PKS_PP-bd"/>
</dbReference>
<dbReference type="PANTHER" id="PTHR43775">
    <property type="entry name" value="FATTY ACID SYNTHASE"/>
    <property type="match status" value="1"/>
</dbReference>
<evidence type="ECO:0000259" key="11">
    <source>
        <dbReference type="PROSITE" id="PS50075"/>
    </source>
</evidence>
<dbReference type="InterPro" id="IPR014030">
    <property type="entry name" value="Ketoacyl_synth_N"/>
</dbReference>
<dbReference type="InterPro" id="IPR014031">
    <property type="entry name" value="Ketoacyl_synth_C"/>
</dbReference>
<keyword evidence="7" id="KW-0511">Multifunctional enzyme</keyword>
<keyword evidence="8" id="KW-0012">Acyltransferase</keyword>
<dbReference type="InterPro" id="IPR009081">
    <property type="entry name" value="PP-bd_ACP"/>
</dbReference>
<keyword evidence="6" id="KW-0045">Antibiotic biosynthesis</keyword>
<evidence type="ECO:0000256" key="5">
    <source>
        <dbReference type="ARBA" id="ARBA00022679"/>
    </source>
</evidence>
<dbReference type="PROSITE" id="PS52019">
    <property type="entry name" value="PKS_MFAS_DH"/>
    <property type="match status" value="1"/>
</dbReference>
<comment type="caution">
    <text evidence="14">The sequence shown here is derived from an EMBL/GenBank/DDBJ whole genome shotgun (WGS) entry which is preliminary data.</text>
</comment>
<dbReference type="InterPro" id="IPR006162">
    <property type="entry name" value="Ppantetheine_attach_site"/>
</dbReference>
<dbReference type="GO" id="GO:0031177">
    <property type="term" value="F:phosphopantetheine binding"/>
    <property type="evidence" value="ECO:0007669"/>
    <property type="project" value="InterPro"/>
</dbReference>
<feature type="domain" description="Ketosynthase family 3 (KS3)" evidence="12">
    <location>
        <begin position="1749"/>
        <end position="2175"/>
    </location>
</feature>
<dbReference type="SUPFAM" id="SSF52151">
    <property type="entry name" value="FabD/lysophospholipase-like"/>
    <property type="match status" value="2"/>
</dbReference>
<dbReference type="Pfam" id="PF00109">
    <property type="entry name" value="ketoacyl-synt"/>
    <property type="match status" value="2"/>
</dbReference>
<dbReference type="InterPro" id="IPR016035">
    <property type="entry name" value="Acyl_Trfase/lysoPLipase"/>
</dbReference>
<dbReference type="Pfam" id="PF14765">
    <property type="entry name" value="PS-DH"/>
    <property type="match status" value="1"/>
</dbReference>
<dbReference type="Gene3D" id="6.10.140.1830">
    <property type="match status" value="1"/>
</dbReference>
<evidence type="ECO:0000256" key="7">
    <source>
        <dbReference type="ARBA" id="ARBA00023268"/>
    </source>
</evidence>
<name>A0A0X3VH13_STRVO</name>
<evidence type="ECO:0000256" key="3">
    <source>
        <dbReference type="ARBA" id="ARBA00022450"/>
    </source>
</evidence>
<dbReference type="InterPro" id="IPR036736">
    <property type="entry name" value="ACP-like_sf"/>
</dbReference>
<dbReference type="InterPro" id="IPR057326">
    <property type="entry name" value="KR_dom"/>
</dbReference>
<dbReference type="SUPFAM" id="SSF47336">
    <property type="entry name" value="ACP-like"/>
    <property type="match status" value="2"/>
</dbReference>
<feature type="region of interest" description="N-terminal hotdog fold" evidence="9">
    <location>
        <begin position="910"/>
        <end position="1030"/>
    </location>
</feature>
<comment type="pathway">
    <text evidence="2">Antibiotic biosynthesis.</text>
</comment>
<evidence type="ECO:0000256" key="2">
    <source>
        <dbReference type="ARBA" id="ARBA00004792"/>
    </source>
</evidence>
<dbReference type="NCBIfam" id="NF045894">
    <property type="entry name" value="PKS_plus_SDR"/>
    <property type="match status" value="1"/>
</dbReference>
<comment type="cofactor">
    <cofactor evidence="1">
        <name>pantetheine 4'-phosphate</name>
        <dbReference type="ChEBI" id="CHEBI:47942"/>
    </cofactor>
</comment>
<dbReference type="Pfam" id="PF18369">
    <property type="entry name" value="PKS_DE"/>
    <property type="match status" value="1"/>
</dbReference>
<dbReference type="InterPro" id="IPR032821">
    <property type="entry name" value="PKS_assoc"/>
</dbReference>
<dbReference type="InterPro" id="IPR049551">
    <property type="entry name" value="PKS_DH_C"/>
</dbReference>
<dbReference type="InterPro" id="IPR014043">
    <property type="entry name" value="Acyl_transferase_dom"/>
</dbReference>
<dbReference type="CDD" id="cd08952">
    <property type="entry name" value="KR_1_SDR_x"/>
    <property type="match status" value="2"/>
</dbReference>
<dbReference type="InterPro" id="IPR050091">
    <property type="entry name" value="PKS_NRPS_Biosynth_Enz"/>
</dbReference>
<dbReference type="PROSITE" id="PS52004">
    <property type="entry name" value="KS3_2"/>
    <property type="match status" value="2"/>
</dbReference>
<dbReference type="InterPro" id="IPR020807">
    <property type="entry name" value="PKS_DH"/>
</dbReference>
<feature type="region of interest" description="C-terminal hotdog fold" evidence="9">
    <location>
        <begin position="1044"/>
        <end position="1183"/>
    </location>
</feature>
<evidence type="ECO:0000313" key="14">
    <source>
        <dbReference type="EMBL" id="KUL43894.1"/>
    </source>
</evidence>
<dbReference type="PROSITE" id="PS50075">
    <property type="entry name" value="CARRIER"/>
    <property type="match status" value="2"/>
</dbReference>
<feature type="active site" description="Proton donor; for dehydratase activity" evidence="9">
    <location>
        <position position="1103"/>
    </location>
</feature>
<evidence type="ECO:0000259" key="13">
    <source>
        <dbReference type="PROSITE" id="PS52019"/>
    </source>
</evidence>
<evidence type="ECO:0000256" key="1">
    <source>
        <dbReference type="ARBA" id="ARBA00001957"/>
    </source>
</evidence>
<evidence type="ECO:0000313" key="15">
    <source>
        <dbReference type="Proteomes" id="UP000053413"/>
    </source>
</evidence>
<dbReference type="InterPro" id="IPR036291">
    <property type="entry name" value="NAD(P)-bd_dom_sf"/>
</dbReference>
<dbReference type="Pfam" id="PF21089">
    <property type="entry name" value="PKS_DH_N"/>
    <property type="match status" value="1"/>
</dbReference>
<dbReference type="PANTHER" id="PTHR43775:SF51">
    <property type="entry name" value="INACTIVE PHENOLPHTHIOCEROL SYNTHESIS POLYKETIDE SYNTHASE TYPE I PKS1-RELATED"/>
    <property type="match status" value="1"/>
</dbReference>
<feature type="domain" description="Carrier" evidence="11">
    <location>
        <begin position="3168"/>
        <end position="3243"/>
    </location>
</feature>
<dbReference type="SUPFAM" id="SSF53901">
    <property type="entry name" value="Thiolase-like"/>
    <property type="match status" value="2"/>
</dbReference>
<dbReference type="RefSeq" id="WP_059149073.1">
    <property type="nucleotide sequence ID" value="NZ_LLZJ01000418.1"/>
</dbReference>
<feature type="domain" description="Carrier" evidence="11">
    <location>
        <begin position="1655"/>
        <end position="1730"/>
    </location>
</feature>
<dbReference type="Gene3D" id="3.40.366.10">
    <property type="entry name" value="Malonyl-Coenzyme A Acyl Carrier Protein, domain 2"/>
    <property type="match status" value="2"/>
</dbReference>
<dbReference type="OrthoDB" id="9778690at2"/>
<keyword evidence="4" id="KW-0597">Phosphoprotein</keyword>
<dbReference type="InterPro" id="IPR015083">
    <property type="entry name" value="NorB/c/GfsB-D-like_docking"/>
</dbReference>
<feature type="active site" description="Proton acceptor; for dehydratase activity" evidence="9">
    <location>
        <position position="942"/>
    </location>
</feature>
<proteinExistence type="predicted"/>
<dbReference type="Gene3D" id="3.40.50.720">
    <property type="entry name" value="NAD(P)-binding Rossmann-like Domain"/>
    <property type="match status" value="2"/>
</dbReference>
<dbReference type="InterPro" id="IPR042104">
    <property type="entry name" value="PKS_dehydratase_sf"/>
</dbReference>
<dbReference type="SMART" id="SM00825">
    <property type="entry name" value="PKS_KS"/>
    <property type="match status" value="2"/>
</dbReference>
<dbReference type="Proteomes" id="UP000053413">
    <property type="component" value="Unassembled WGS sequence"/>
</dbReference>
<dbReference type="InterPro" id="IPR018201">
    <property type="entry name" value="Ketoacyl_synth_AS"/>
</dbReference>
<dbReference type="SMART" id="SM00826">
    <property type="entry name" value="PKS_DH"/>
    <property type="match status" value="1"/>
</dbReference>
<organism evidence="14 15">
    <name type="scientific">Streptomyces violaceusniger</name>
    <dbReference type="NCBI Taxonomy" id="68280"/>
    <lineage>
        <taxon>Bacteria</taxon>
        <taxon>Bacillati</taxon>
        <taxon>Actinomycetota</taxon>
        <taxon>Actinomycetes</taxon>
        <taxon>Kitasatosporales</taxon>
        <taxon>Streptomycetaceae</taxon>
        <taxon>Streptomyces</taxon>
        <taxon>Streptomyces violaceusniger group</taxon>
    </lineage>
</organism>